<dbReference type="InterPro" id="IPR001599">
    <property type="entry name" value="Macroglobln_a2"/>
</dbReference>
<dbReference type="Gene3D" id="1.50.10.20">
    <property type="match status" value="1"/>
</dbReference>
<evidence type="ECO:0000313" key="5">
    <source>
        <dbReference type="Proteomes" id="UP000541636"/>
    </source>
</evidence>
<dbReference type="InterPro" id="IPR008930">
    <property type="entry name" value="Terpenoid_cyclase/PrenylTrfase"/>
</dbReference>
<reference evidence="4 5" key="1">
    <citation type="journal article" date="2017" name="Int. J. Syst. Evol. Microbiol.">
        <title>Oleiagrimonas citrea sp. nov., a marine bacterium isolated from tidal flat sediment and emended description of the genus Oleiagrimonas Fang et al. 2015 and Oleiagrimonas soli.</title>
        <authorList>
            <person name="Yang S.H."/>
            <person name="Seo H.S."/>
            <person name="Seong C.N."/>
            <person name="Kwon K.K."/>
        </authorList>
    </citation>
    <scope>NUCLEOTIDE SEQUENCE [LARGE SCALE GENOMIC DNA]</scope>
    <source>
        <strain evidence="4 5">MEBiC09124</strain>
    </source>
</reference>
<dbReference type="GO" id="GO:0004866">
    <property type="term" value="F:endopeptidase inhibitor activity"/>
    <property type="evidence" value="ECO:0007669"/>
    <property type="project" value="InterPro"/>
</dbReference>
<dbReference type="Pfam" id="PF01835">
    <property type="entry name" value="MG2"/>
    <property type="match status" value="1"/>
</dbReference>
<evidence type="ECO:0000313" key="4">
    <source>
        <dbReference type="EMBL" id="NKZ39446.1"/>
    </source>
</evidence>
<dbReference type="SMART" id="SM01360">
    <property type="entry name" value="A2M"/>
    <property type="match status" value="1"/>
</dbReference>
<accession>A0A846ZN81</accession>
<dbReference type="Pfam" id="PF07703">
    <property type="entry name" value="A2M_BRD"/>
    <property type="match status" value="1"/>
</dbReference>
<sequence length="1878" mass="203802">MKRHDGNVHVSVAPDPGCEWRWLDTSELACRLHKQKRFRPATRYTVTVDTALKAMDGSHLDAPVTQRFTTWRPRADWASFEGWLSPVKPSYSVRFNMPVTLAEVATKLVFESADERVPVKVTPYTTKRTGPIWLPVPGAPGALVLVNHPKPAKPLDANKPLYAAHRVWQVVPQHDLKPATDYALTVIPGLKSPMGSLPGEGGVPNGADMHTYGAFAFGGIQCRDKSGDTYVVSPGQTSTSRCSPSSPNLLFDVPVPRATLEAMRWQPLPPTDLHERWKNYPQWFLRPSRDPSGGGRSYPLTFKLKAMHDYAITVPAGVKDMFGRRLAKSATVRFHTGHYDGFLDLPPLPAILEAGENTVVPMRFMNADLDGFRFDYRRLFAGNLRGDTPTGTTPARTVDLLHRPGIKIVPDQVTHTSLGVRELLDQRSGLLWGELKWSAPEHQKVRAMLQVTPYQVFAKLGHFNSMVWVNDFKTGKPVAGAKVRLLSAPAGQFNRLVTAAGHTVTTDADGMASLPGSIALGKSWFNQWGRDSRKFYVSVTHGKNMALLPLTGTFRRSLYGASHSTVWANNRPQYGHMRTWMVSSQGIYQPGSKVKFSVFVRNQDNASLVAPPDLDYTLKVTDPTGNVVLTRQHLKLSAFGDAQAQLHVGPNAPTGWYDVSLSWPTPTGRARQQTGRFMVTEFVPAPFHVQAMLKGTYFGPGDTVPASASARLHAGGPYTDAKVRFTTQIVASTFAPDTPLASGFSFGGYDYNAPPSVTVAQTDGMLDHDGNSSTKIKLPSKTHIVYGRVQLEAAVQSARATRVAAQASAVYTARDRFIGLRTDSWLQNAGKPFDVQYLVVDADGTPQAGNAVKLDLQHRVISSTRVKNASGDFDVQQDESWHSEDHCQARSTTRPAQCALTPKHPGNYRVMATVTDTRGRVQKSVLWTWVTGAGEVLWPHKHGVTLVPDKKIYHVGDVAHVMVQNPYPGAQALVTVERYGMLWKKRVTLKGGAPVIDVPVDKSMFPGAYLSVTIFSPRVSPPSDPDLGKPQVAMGYLPLHIQGKGSALKVAVAPDAPLHKPRETVKVDVKVRGPHGKAPGRTRLVAVVIDQSVLDLLPKGAATYDPLARFYAPPQGPDMGNYSLAEQLISRLQPRNGKGQSPGGGGGASAGPNVRSQFKSAVYWNATLVTDASGNATFRFKLPDNLTRWRILVVAMRPGEAMGLGDASVRVNLPIQIQPALPNQVHVGDHFGAAFNVTNRTDAPRTVDTTLSASGPIDGGRVHRSGPLRLGKFEHGLSWLKVHATDAGAIRFTGKAVSGTLGDAMTTTIPVRRAGATEVAAEYGSLTGGDKQLPVKLPKGALPGSAKLDVNLAPTLIGGLDGAFAVLRDNLLQTWEIRLSRGVLASDYLRLKPVIGDTFRWPNAGHEVQRTLDAASNFQAPNGGMAFWIPSQSFVSPYLSVYTALAFNWLQRAGHTPPADVEKRLHDYLRTQILARKGDEGAAPILRAGAIAALAPGGQLPKGTVAGMVPDLHRLDLFGQALLLEAALDTHDHASARAIVKSLFSYAEESAGAISFNERRSDNYVSLLSTPLRSNCVILDALAKYKKEIGDQGLLGDTPAKLMRWVTRQRRNAGGWPNSQENVFCTTAIVHYADVYETPVKQLHGSIVVSGKAVGGADFASRRAGGQRVAHTLDKAERTGPFQVAVHHGGTGRLYYNVRLTYAMPPDALGATDAGISVSRAYFVQRGKHWLPVAADTVLKRGDIVRVELSVDAPTERHFVVVSDPLPGAFEAVNRQLATAMTSTPSARPGVSVLMFDAGAWPNMSIVSGGFYHRETALDAVRFYADDLPAGHYVLVYSAQVISPGRFIAPAVHAREIYQPDVFGRGRAQHLTVGMPGH</sequence>
<evidence type="ECO:0000256" key="1">
    <source>
        <dbReference type="ARBA" id="ARBA00010556"/>
    </source>
</evidence>
<dbReference type="Proteomes" id="UP000541636">
    <property type="component" value="Unassembled WGS sequence"/>
</dbReference>
<evidence type="ECO:0000259" key="3">
    <source>
        <dbReference type="SMART" id="SM01360"/>
    </source>
</evidence>
<dbReference type="Pfam" id="PF17973">
    <property type="entry name" value="bMG10"/>
    <property type="match status" value="1"/>
</dbReference>
<dbReference type="PANTHER" id="PTHR40094">
    <property type="entry name" value="ALPHA-2-MACROGLOBULIN HOMOLOG"/>
    <property type="match status" value="1"/>
</dbReference>
<dbReference type="RefSeq" id="WP_168609446.1">
    <property type="nucleotide sequence ID" value="NZ_JAAZQD010000004.1"/>
</dbReference>
<dbReference type="SUPFAM" id="SSF48239">
    <property type="entry name" value="Terpenoid cyclases/Protein prenyltransferases"/>
    <property type="match status" value="1"/>
</dbReference>
<feature type="domain" description="Alpha-2-macroglobulin" evidence="3">
    <location>
        <begin position="1161"/>
        <end position="1251"/>
    </location>
</feature>
<evidence type="ECO:0000259" key="2">
    <source>
        <dbReference type="SMART" id="SM01359"/>
    </source>
</evidence>
<dbReference type="EMBL" id="JAAZQD010000004">
    <property type="protein sequence ID" value="NKZ39446.1"/>
    <property type="molecule type" value="Genomic_DNA"/>
</dbReference>
<dbReference type="InterPro" id="IPR011625">
    <property type="entry name" value="A2M_N_BRD"/>
</dbReference>
<keyword evidence="5" id="KW-1185">Reference proteome</keyword>
<comment type="similarity">
    <text evidence="1">Belongs to the protease inhibitor I39 (alpha-2-macroglobulin) family. Bacterial alpha-2-macroglobulin subfamily.</text>
</comment>
<dbReference type="InterPro" id="IPR041246">
    <property type="entry name" value="Bact_MG10"/>
</dbReference>
<name>A0A846ZN81_9GAMM</name>
<evidence type="ECO:0008006" key="6">
    <source>
        <dbReference type="Google" id="ProtNLM"/>
    </source>
</evidence>
<proteinExistence type="inferred from homology"/>
<dbReference type="PANTHER" id="PTHR40094:SF1">
    <property type="entry name" value="UBIQUITIN DOMAIN-CONTAINING PROTEIN"/>
    <property type="match status" value="1"/>
</dbReference>
<gene>
    <name evidence="4" type="ORF">HF690_10855</name>
</gene>
<organism evidence="4 5">
    <name type="scientific">Oleiagrimonas citrea</name>
    <dbReference type="NCBI Taxonomy" id="1665687"/>
    <lineage>
        <taxon>Bacteria</taxon>
        <taxon>Pseudomonadati</taxon>
        <taxon>Pseudomonadota</taxon>
        <taxon>Gammaproteobacteria</taxon>
        <taxon>Lysobacterales</taxon>
        <taxon>Rhodanobacteraceae</taxon>
        <taxon>Oleiagrimonas</taxon>
    </lineage>
</organism>
<dbReference type="Gene3D" id="2.20.130.20">
    <property type="match status" value="1"/>
</dbReference>
<comment type="caution">
    <text evidence="4">The sequence shown here is derived from an EMBL/GenBank/DDBJ whole genome shotgun (WGS) entry which is preliminary data.</text>
</comment>
<dbReference type="InterPro" id="IPR002890">
    <property type="entry name" value="MG2"/>
</dbReference>
<dbReference type="InterPro" id="IPR051802">
    <property type="entry name" value="YfhM-like"/>
</dbReference>
<dbReference type="Pfam" id="PF00207">
    <property type="entry name" value="A2M"/>
    <property type="match status" value="1"/>
</dbReference>
<protein>
    <recommendedName>
        <fullName evidence="6">Alpha-2-macroglobulin domain-containing protein</fullName>
    </recommendedName>
</protein>
<dbReference type="Gene3D" id="2.60.40.1930">
    <property type="match status" value="1"/>
</dbReference>
<dbReference type="SMART" id="SM01359">
    <property type="entry name" value="A2M_N_2"/>
    <property type="match status" value="1"/>
</dbReference>
<feature type="domain" description="Alpha-2-macroglobulin bait region" evidence="2">
    <location>
        <begin position="944"/>
        <end position="1096"/>
    </location>
</feature>